<accession>A0ABQ5C5X8</accession>
<evidence type="ECO:0000313" key="3">
    <source>
        <dbReference type="Proteomes" id="UP001151760"/>
    </source>
</evidence>
<organism evidence="2 3">
    <name type="scientific">Tanacetum coccineum</name>
    <dbReference type="NCBI Taxonomy" id="301880"/>
    <lineage>
        <taxon>Eukaryota</taxon>
        <taxon>Viridiplantae</taxon>
        <taxon>Streptophyta</taxon>
        <taxon>Embryophyta</taxon>
        <taxon>Tracheophyta</taxon>
        <taxon>Spermatophyta</taxon>
        <taxon>Magnoliopsida</taxon>
        <taxon>eudicotyledons</taxon>
        <taxon>Gunneridae</taxon>
        <taxon>Pentapetalae</taxon>
        <taxon>asterids</taxon>
        <taxon>campanulids</taxon>
        <taxon>Asterales</taxon>
        <taxon>Asteraceae</taxon>
        <taxon>Asteroideae</taxon>
        <taxon>Anthemideae</taxon>
        <taxon>Anthemidinae</taxon>
        <taxon>Tanacetum</taxon>
    </lineage>
</organism>
<feature type="compositionally biased region" description="Polar residues" evidence="1">
    <location>
        <begin position="31"/>
        <end position="40"/>
    </location>
</feature>
<dbReference type="Pfam" id="PF14223">
    <property type="entry name" value="Retrotran_gag_2"/>
    <property type="match status" value="1"/>
</dbReference>
<evidence type="ECO:0000313" key="2">
    <source>
        <dbReference type="EMBL" id="GJT20639.1"/>
    </source>
</evidence>
<dbReference type="EMBL" id="BQNB010013821">
    <property type="protein sequence ID" value="GJT20639.1"/>
    <property type="molecule type" value="Genomic_DNA"/>
</dbReference>
<comment type="caution">
    <text evidence="2">The sequence shown here is derived from an EMBL/GenBank/DDBJ whole genome shotgun (WGS) entry which is preliminary data.</text>
</comment>
<keyword evidence="3" id="KW-1185">Reference proteome</keyword>
<gene>
    <name evidence="2" type="ORF">Tco_0890576</name>
</gene>
<reference evidence="2" key="2">
    <citation type="submission" date="2022-01" db="EMBL/GenBank/DDBJ databases">
        <authorList>
            <person name="Yamashiro T."/>
            <person name="Shiraishi A."/>
            <person name="Satake H."/>
            <person name="Nakayama K."/>
        </authorList>
    </citation>
    <scope>NUCLEOTIDE SEQUENCE</scope>
</reference>
<sequence length="167" mass="19602">MSQPANDEFSQHLSDEESNHEDASDTGAAPKQQQQMIPQTTAISNIKLPILKKEEYDIWAMEMEHYRCSYIDKKYGQVMYSEISSFEKERKAKNILLMAIPKEHMRRFHGMDDAKEIWEAIRTRFGGNANSKKMQKAVFKQQFEAFKISNSEGLEKGYDRFQQYFLN</sequence>
<name>A0ABQ5C5X8_9ASTR</name>
<protein>
    <submittedName>
        <fullName evidence="2">Uncharacterized protein</fullName>
    </submittedName>
</protein>
<proteinExistence type="predicted"/>
<feature type="compositionally biased region" description="Basic and acidic residues" evidence="1">
    <location>
        <begin position="9"/>
        <end position="23"/>
    </location>
</feature>
<feature type="region of interest" description="Disordered" evidence="1">
    <location>
        <begin position="1"/>
        <end position="40"/>
    </location>
</feature>
<evidence type="ECO:0000256" key="1">
    <source>
        <dbReference type="SAM" id="MobiDB-lite"/>
    </source>
</evidence>
<reference evidence="2" key="1">
    <citation type="journal article" date="2022" name="Int. J. Mol. Sci.">
        <title>Draft Genome of Tanacetum Coccineum: Genomic Comparison of Closely Related Tanacetum-Family Plants.</title>
        <authorList>
            <person name="Yamashiro T."/>
            <person name="Shiraishi A."/>
            <person name="Nakayama K."/>
            <person name="Satake H."/>
        </authorList>
    </citation>
    <scope>NUCLEOTIDE SEQUENCE</scope>
</reference>
<dbReference type="Proteomes" id="UP001151760">
    <property type="component" value="Unassembled WGS sequence"/>
</dbReference>